<protein>
    <recommendedName>
        <fullName evidence="8">TLC domain-containing protein</fullName>
    </recommendedName>
</protein>
<dbReference type="InterPro" id="IPR006634">
    <property type="entry name" value="TLC-dom"/>
</dbReference>
<feature type="domain" description="TLC" evidence="8">
    <location>
        <begin position="110"/>
        <end position="312"/>
    </location>
</feature>
<dbReference type="PROSITE" id="PS50922">
    <property type="entry name" value="TLC"/>
    <property type="match status" value="1"/>
</dbReference>
<organism evidence="9 10">
    <name type="scientific">Physcomitrium patens</name>
    <name type="common">Spreading-leaved earth moss</name>
    <name type="synonym">Physcomitrella patens</name>
    <dbReference type="NCBI Taxonomy" id="3218"/>
    <lineage>
        <taxon>Eukaryota</taxon>
        <taxon>Viridiplantae</taxon>
        <taxon>Streptophyta</taxon>
        <taxon>Embryophyta</taxon>
        <taxon>Bryophyta</taxon>
        <taxon>Bryophytina</taxon>
        <taxon>Bryopsida</taxon>
        <taxon>Funariidae</taxon>
        <taxon>Funariales</taxon>
        <taxon>Funariaceae</taxon>
        <taxon>Physcomitrium</taxon>
    </lineage>
</organism>
<gene>
    <name evidence="9" type="primary">LOC112281816</name>
</gene>
<dbReference type="Gramene" id="Pp3c4_11220V3.4">
    <property type="protein sequence ID" value="Pp3c4_11220V3.4"/>
    <property type="gene ID" value="Pp3c4_11220"/>
</dbReference>
<dbReference type="Pfam" id="PF03798">
    <property type="entry name" value="TRAM_LAG1_CLN8"/>
    <property type="match status" value="1"/>
</dbReference>
<evidence type="ECO:0000259" key="8">
    <source>
        <dbReference type="PROSITE" id="PS50922"/>
    </source>
</evidence>
<name>A0A7I4DGG9_PHYPA</name>
<dbReference type="EMBL" id="ABEU02000004">
    <property type="status" value="NOT_ANNOTATED_CDS"/>
    <property type="molecule type" value="Genomic_DNA"/>
</dbReference>
<sequence length="322" mass="36817">MLLLQLLRYPCLLRGWLAPPPCLLALPPVSYSAITHLSHRGQIDPTDTLGFQSMDTRHRAGAFERDCCFGTTSNMDFFMDNLVLFGSIGMFTVVYFYGYFFIFNRLWKGRYRYEAASCGMSLTHGTVVAVLCCYEIFSKEWVLDAPNTPFQDKIMEYSMAYFIVDMLNLAFTAPDDYLFIIHHIGTLSYMISCRYFIHHGAVSVMCCIAGGEVTSPVQNIWTLAKLAKDASQKAKQLFISISPYFTVYFSIVRGGFGPYLTWTLGKFYLRGHADNIMPRWLAWCWMFKLAFAIVASMLWVKDLWLALFSRTKPQGPVQVKSD</sequence>
<evidence type="ECO:0000313" key="9">
    <source>
        <dbReference type="EnsemblPlants" id="Pp3c4_11220V3.4"/>
    </source>
</evidence>
<evidence type="ECO:0000256" key="2">
    <source>
        <dbReference type="ARBA" id="ARBA00022692"/>
    </source>
</evidence>
<reference evidence="9" key="3">
    <citation type="submission" date="2020-12" db="UniProtKB">
        <authorList>
            <consortium name="EnsemblPlants"/>
        </authorList>
    </citation>
    <scope>IDENTIFICATION</scope>
</reference>
<keyword evidence="2 5" id="KW-0812">Transmembrane</keyword>
<feature type="transmembrane region" description="Helical" evidence="6">
    <location>
        <begin position="280"/>
        <end position="300"/>
    </location>
</feature>
<reference evidence="9 10" key="1">
    <citation type="journal article" date="2008" name="Science">
        <title>The Physcomitrella genome reveals evolutionary insights into the conquest of land by plants.</title>
        <authorList>
            <person name="Rensing S."/>
            <person name="Lang D."/>
            <person name="Zimmer A."/>
            <person name="Terry A."/>
            <person name="Salamov A."/>
            <person name="Shapiro H."/>
            <person name="Nishiyama T."/>
            <person name="Perroud P.-F."/>
            <person name="Lindquist E."/>
            <person name="Kamisugi Y."/>
            <person name="Tanahashi T."/>
            <person name="Sakakibara K."/>
            <person name="Fujita T."/>
            <person name="Oishi K."/>
            <person name="Shin-I T."/>
            <person name="Kuroki Y."/>
            <person name="Toyoda A."/>
            <person name="Suzuki Y."/>
            <person name="Hashimoto A."/>
            <person name="Yamaguchi K."/>
            <person name="Sugano A."/>
            <person name="Kohara Y."/>
            <person name="Fujiyama A."/>
            <person name="Anterola A."/>
            <person name="Aoki S."/>
            <person name="Ashton N."/>
            <person name="Barbazuk W.B."/>
            <person name="Barker E."/>
            <person name="Bennetzen J."/>
            <person name="Bezanilla M."/>
            <person name="Blankenship R."/>
            <person name="Cho S.H."/>
            <person name="Dutcher S."/>
            <person name="Estelle M."/>
            <person name="Fawcett J.A."/>
            <person name="Gundlach H."/>
            <person name="Hanada K."/>
            <person name="Heyl A."/>
            <person name="Hicks K.A."/>
            <person name="Hugh J."/>
            <person name="Lohr M."/>
            <person name="Mayer K."/>
            <person name="Melkozernov A."/>
            <person name="Murata T."/>
            <person name="Nelson D."/>
            <person name="Pils B."/>
            <person name="Prigge M."/>
            <person name="Reiss B."/>
            <person name="Renner T."/>
            <person name="Rombauts S."/>
            <person name="Rushton P."/>
            <person name="Sanderfoot A."/>
            <person name="Schween G."/>
            <person name="Shiu S.-H."/>
            <person name="Stueber K."/>
            <person name="Theodoulou F.L."/>
            <person name="Tu H."/>
            <person name="Van de Peer Y."/>
            <person name="Verrier P.J."/>
            <person name="Waters E."/>
            <person name="Wood A."/>
            <person name="Yang L."/>
            <person name="Cove D."/>
            <person name="Cuming A."/>
            <person name="Hasebe M."/>
            <person name="Lucas S."/>
            <person name="Mishler D.B."/>
            <person name="Reski R."/>
            <person name="Grigoriev I."/>
            <person name="Quatrano R.S."/>
            <person name="Boore J.L."/>
        </authorList>
    </citation>
    <scope>NUCLEOTIDE SEQUENCE [LARGE SCALE GENOMIC DNA]</scope>
    <source>
        <strain evidence="9 10">cv. Gransden 2004</strain>
    </source>
</reference>
<evidence type="ECO:0000313" key="10">
    <source>
        <dbReference type="Proteomes" id="UP000006727"/>
    </source>
</evidence>
<keyword evidence="3 6" id="KW-1133">Transmembrane helix</keyword>
<dbReference type="InterPro" id="IPR040327">
    <property type="entry name" value="At5g14285-like"/>
</dbReference>
<dbReference type="PANTHER" id="PTHR31766">
    <property type="entry name" value="GLABROUS1 ENHANCER-BINDING PROTEIN-LIKE 2"/>
    <property type="match status" value="1"/>
</dbReference>
<feature type="transmembrane region" description="Helical" evidence="6">
    <location>
        <begin position="237"/>
        <end position="260"/>
    </location>
</feature>
<dbReference type="EnsemblPlants" id="Pp3c4_11220V3.4">
    <property type="protein sequence ID" value="Pp3c4_11220V3.4"/>
    <property type="gene ID" value="Pp3c4_11220"/>
</dbReference>
<dbReference type="GO" id="GO:0016020">
    <property type="term" value="C:membrane"/>
    <property type="evidence" value="ECO:0007669"/>
    <property type="project" value="UniProtKB-SubCell"/>
</dbReference>
<keyword evidence="4 5" id="KW-0472">Membrane</keyword>
<feature type="transmembrane region" description="Helical" evidence="6">
    <location>
        <begin position="115"/>
        <end position="137"/>
    </location>
</feature>
<feature type="signal peptide" evidence="7">
    <location>
        <begin position="1"/>
        <end position="18"/>
    </location>
</feature>
<evidence type="ECO:0000256" key="6">
    <source>
        <dbReference type="SAM" id="Phobius"/>
    </source>
</evidence>
<dbReference type="PANTHER" id="PTHR31766:SF2">
    <property type="entry name" value="GLABROUS1 ENHANCER-BINDING PROTEIN-LIKE 2"/>
    <property type="match status" value="1"/>
</dbReference>
<reference evidence="9 10" key="2">
    <citation type="journal article" date="2018" name="Plant J.">
        <title>The Physcomitrella patens chromosome-scale assembly reveals moss genome structure and evolution.</title>
        <authorList>
            <person name="Lang D."/>
            <person name="Ullrich K.K."/>
            <person name="Murat F."/>
            <person name="Fuchs J."/>
            <person name="Jenkins J."/>
            <person name="Haas F.B."/>
            <person name="Piednoel M."/>
            <person name="Gundlach H."/>
            <person name="Van Bel M."/>
            <person name="Meyberg R."/>
            <person name="Vives C."/>
            <person name="Morata J."/>
            <person name="Symeonidi A."/>
            <person name="Hiss M."/>
            <person name="Muchero W."/>
            <person name="Kamisugi Y."/>
            <person name="Saleh O."/>
            <person name="Blanc G."/>
            <person name="Decker E.L."/>
            <person name="van Gessel N."/>
            <person name="Grimwood J."/>
            <person name="Hayes R.D."/>
            <person name="Graham S.W."/>
            <person name="Gunter L.E."/>
            <person name="McDaniel S.F."/>
            <person name="Hoernstein S.N.W."/>
            <person name="Larsson A."/>
            <person name="Li F.W."/>
            <person name="Perroud P.F."/>
            <person name="Phillips J."/>
            <person name="Ranjan P."/>
            <person name="Rokshar D.S."/>
            <person name="Rothfels C.J."/>
            <person name="Schneider L."/>
            <person name="Shu S."/>
            <person name="Stevenson D.W."/>
            <person name="Thummler F."/>
            <person name="Tillich M."/>
            <person name="Villarreal Aguilar J.C."/>
            <person name="Widiez T."/>
            <person name="Wong G.K."/>
            <person name="Wymore A."/>
            <person name="Zhang Y."/>
            <person name="Zimmer A.D."/>
            <person name="Quatrano R.S."/>
            <person name="Mayer K.F.X."/>
            <person name="Goodstein D."/>
            <person name="Casacuberta J.M."/>
            <person name="Vandepoele K."/>
            <person name="Reski R."/>
            <person name="Cuming A.C."/>
            <person name="Tuskan G.A."/>
            <person name="Maumus F."/>
            <person name="Salse J."/>
            <person name="Schmutz J."/>
            <person name="Rensing S.A."/>
        </authorList>
    </citation>
    <scope>NUCLEOTIDE SEQUENCE [LARGE SCALE GENOMIC DNA]</scope>
    <source>
        <strain evidence="9 10">cv. Gransden 2004</strain>
    </source>
</reference>
<evidence type="ECO:0000256" key="3">
    <source>
        <dbReference type="ARBA" id="ARBA00022989"/>
    </source>
</evidence>
<dbReference type="AlphaFoldDB" id="A0A7I4DGG9"/>
<feature type="transmembrane region" description="Helical" evidence="6">
    <location>
        <begin position="82"/>
        <end position="103"/>
    </location>
</feature>
<feature type="chain" id="PRO_5029449781" description="TLC domain-containing protein" evidence="7">
    <location>
        <begin position="19"/>
        <end position="322"/>
    </location>
</feature>
<dbReference type="SMART" id="SM00724">
    <property type="entry name" value="TLC"/>
    <property type="match status" value="1"/>
</dbReference>
<proteinExistence type="predicted"/>
<comment type="subcellular location">
    <subcellularLocation>
        <location evidence="1">Membrane</location>
        <topology evidence="1">Multi-pass membrane protein</topology>
    </subcellularLocation>
</comment>
<dbReference type="InParanoid" id="A0A7I4DGG9"/>
<evidence type="ECO:0000256" key="5">
    <source>
        <dbReference type="PROSITE-ProRule" id="PRU00205"/>
    </source>
</evidence>
<evidence type="ECO:0000256" key="7">
    <source>
        <dbReference type="SAM" id="SignalP"/>
    </source>
</evidence>
<evidence type="ECO:0000256" key="4">
    <source>
        <dbReference type="ARBA" id="ARBA00023136"/>
    </source>
</evidence>
<keyword evidence="7" id="KW-0732">Signal</keyword>
<evidence type="ECO:0000256" key="1">
    <source>
        <dbReference type="ARBA" id="ARBA00004141"/>
    </source>
</evidence>
<dbReference type="Proteomes" id="UP000006727">
    <property type="component" value="Chromosome 4"/>
</dbReference>
<accession>A0A7I4DGG9</accession>
<keyword evidence="10" id="KW-1185">Reference proteome</keyword>
<dbReference type="FunCoup" id="A0A7I4DGG9">
    <property type="interactions" value="296"/>
</dbReference>